<dbReference type="SUPFAM" id="SSF47336">
    <property type="entry name" value="ACP-like"/>
    <property type="match status" value="1"/>
</dbReference>
<keyword evidence="3" id="KW-0045">Antibiotic biosynthesis</keyword>
<dbReference type="SUPFAM" id="SSF53474">
    <property type="entry name" value="alpha/beta-Hydrolases"/>
    <property type="match status" value="1"/>
</dbReference>
<dbReference type="Proteomes" id="UP001597079">
    <property type="component" value="Unassembled WGS sequence"/>
</dbReference>
<protein>
    <submittedName>
        <fullName evidence="5">Phosphopantetheine-binding protein</fullName>
    </submittedName>
</protein>
<name>A0ABW4JA18_9BACL</name>
<dbReference type="EMBL" id="JBHUCX010000002">
    <property type="protein sequence ID" value="MFD1673186.1"/>
    <property type="molecule type" value="Genomic_DNA"/>
</dbReference>
<dbReference type="InterPro" id="IPR036736">
    <property type="entry name" value="ACP-like_sf"/>
</dbReference>
<dbReference type="PANTHER" id="PTHR45527:SF1">
    <property type="entry name" value="FATTY ACID SYNTHASE"/>
    <property type="match status" value="1"/>
</dbReference>
<sequence>VTELEKRLVSIWEEVLGVEGIGVTENFFEMGGHSLKVMEMVAKIYKELEVDVPVYVVFQYPTILQLSAFIFSSDGVDQEKKLGYIIQLTQRGTKNLFCFPGAGGLGNAFHVMMGNISDWSGYGLNFVDCSDIVNRYINEIEKIQKEGPYVFLAYSAGISLAYEVIKAFQQKGESVSHLIVLDAKLESIKNPLEEDEISQVIEQAFRNYHEIRGFLDIPNFRHQIAEQMKRYIKFSANTIYDQPILTQIHRIESESHDKWDNEDLKTLAHNGYRSYAGHGPHNRMLREPYVKENAEILQCILTDIVIR</sequence>
<dbReference type="Pfam" id="PF00975">
    <property type="entry name" value="Thioesterase"/>
    <property type="match status" value="1"/>
</dbReference>
<evidence type="ECO:0000313" key="6">
    <source>
        <dbReference type="Proteomes" id="UP001597079"/>
    </source>
</evidence>
<gene>
    <name evidence="5" type="ORF">ACFSB2_00425</name>
</gene>
<dbReference type="PANTHER" id="PTHR45527">
    <property type="entry name" value="NONRIBOSOMAL PEPTIDE SYNTHETASE"/>
    <property type="match status" value="1"/>
</dbReference>
<dbReference type="Gene3D" id="1.10.1200.10">
    <property type="entry name" value="ACP-like"/>
    <property type="match status" value="1"/>
</dbReference>
<dbReference type="RefSeq" id="WP_377940532.1">
    <property type="nucleotide sequence ID" value="NZ_JBHUCX010000002.1"/>
</dbReference>
<dbReference type="PROSITE" id="PS50075">
    <property type="entry name" value="CARRIER"/>
    <property type="match status" value="1"/>
</dbReference>
<evidence type="ECO:0000256" key="1">
    <source>
        <dbReference type="ARBA" id="ARBA00022450"/>
    </source>
</evidence>
<dbReference type="SMART" id="SM00823">
    <property type="entry name" value="PKS_PP"/>
    <property type="match status" value="1"/>
</dbReference>
<dbReference type="InterPro" id="IPR020806">
    <property type="entry name" value="PKS_PP-bd"/>
</dbReference>
<dbReference type="Gene3D" id="3.40.50.1820">
    <property type="entry name" value="alpha/beta hydrolase"/>
    <property type="match status" value="1"/>
</dbReference>
<keyword evidence="1" id="KW-0596">Phosphopantetheine</keyword>
<feature type="non-terminal residue" evidence="5">
    <location>
        <position position="1"/>
    </location>
</feature>
<feature type="domain" description="Carrier" evidence="4">
    <location>
        <begin position="1"/>
        <end position="74"/>
    </location>
</feature>
<evidence type="ECO:0000259" key="4">
    <source>
        <dbReference type="PROSITE" id="PS50075"/>
    </source>
</evidence>
<dbReference type="InterPro" id="IPR009081">
    <property type="entry name" value="PP-bd_ACP"/>
</dbReference>
<keyword evidence="2" id="KW-0597">Phosphoprotein</keyword>
<dbReference type="InterPro" id="IPR006162">
    <property type="entry name" value="Ppantetheine_attach_site"/>
</dbReference>
<comment type="caution">
    <text evidence="5">The sequence shown here is derived from an EMBL/GenBank/DDBJ whole genome shotgun (WGS) entry which is preliminary data.</text>
</comment>
<dbReference type="PROSITE" id="PS00012">
    <property type="entry name" value="PHOSPHOPANTETHEINE"/>
    <property type="match status" value="1"/>
</dbReference>
<organism evidence="5 6">
    <name type="scientific">Alicyclobacillus fodiniaquatilis</name>
    <dbReference type="NCBI Taxonomy" id="1661150"/>
    <lineage>
        <taxon>Bacteria</taxon>
        <taxon>Bacillati</taxon>
        <taxon>Bacillota</taxon>
        <taxon>Bacilli</taxon>
        <taxon>Bacillales</taxon>
        <taxon>Alicyclobacillaceae</taxon>
        <taxon>Alicyclobacillus</taxon>
    </lineage>
</organism>
<dbReference type="InterPro" id="IPR029058">
    <property type="entry name" value="AB_hydrolase_fold"/>
</dbReference>
<dbReference type="Pfam" id="PF00550">
    <property type="entry name" value="PP-binding"/>
    <property type="match status" value="1"/>
</dbReference>
<keyword evidence="6" id="KW-1185">Reference proteome</keyword>
<accession>A0ABW4JA18</accession>
<dbReference type="Gene3D" id="1.10.287.490">
    <property type="entry name" value="Helix hairpin bin"/>
    <property type="match status" value="1"/>
</dbReference>
<dbReference type="InterPro" id="IPR001031">
    <property type="entry name" value="Thioesterase"/>
</dbReference>
<evidence type="ECO:0000256" key="3">
    <source>
        <dbReference type="ARBA" id="ARBA00023194"/>
    </source>
</evidence>
<reference evidence="6" key="1">
    <citation type="journal article" date="2019" name="Int. J. Syst. Evol. Microbiol.">
        <title>The Global Catalogue of Microorganisms (GCM) 10K type strain sequencing project: providing services to taxonomists for standard genome sequencing and annotation.</title>
        <authorList>
            <consortium name="The Broad Institute Genomics Platform"/>
            <consortium name="The Broad Institute Genome Sequencing Center for Infectious Disease"/>
            <person name="Wu L."/>
            <person name="Ma J."/>
        </authorList>
    </citation>
    <scope>NUCLEOTIDE SEQUENCE [LARGE SCALE GENOMIC DNA]</scope>
    <source>
        <strain evidence="6">CGMCC 1.12286</strain>
    </source>
</reference>
<evidence type="ECO:0000313" key="5">
    <source>
        <dbReference type="EMBL" id="MFD1673186.1"/>
    </source>
</evidence>
<proteinExistence type="predicted"/>
<evidence type="ECO:0000256" key="2">
    <source>
        <dbReference type="ARBA" id="ARBA00022553"/>
    </source>
</evidence>